<dbReference type="InterPro" id="IPR000150">
    <property type="entry name" value="Cof"/>
</dbReference>
<dbReference type="SUPFAM" id="SSF56784">
    <property type="entry name" value="HAD-like"/>
    <property type="match status" value="1"/>
</dbReference>
<reference evidence="1 2" key="1">
    <citation type="submission" date="2024-11" db="EMBL/GenBank/DDBJ databases">
        <authorList>
            <person name="Heng Y.C."/>
            <person name="Lim A.C.H."/>
            <person name="Lee J.K.Y."/>
            <person name="Kittelmann S."/>
        </authorList>
    </citation>
    <scope>NUCLEOTIDE SEQUENCE [LARGE SCALE GENOMIC DNA]</scope>
    <source>
        <strain evidence="1 2">WILCCON 0114</strain>
    </source>
</reference>
<dbReference type="EMBL" id="JBJIAA010000007">
    <property type="protein sequence ID" value="MFL0250774.1"/>
    <property type="molecule type" value="Genomic_DNA"/>
</dbReference>
<proteinExistence type="predicted"/>
<dbReference type="PANTHER" id="PTHR10000">
    <property type="entry name" value="PHOSPHOSERINE PHOSPHATASE"/>
    <property type="match status" value="1"/>
</dbReference>
<evidence type="ECO:0000313" key="2">
    <source>
        <dbReference type="Proteomes" id="UP001623592"/>
    </source>
</evidence>
<dbReference type="NCBIfam" id="TIGR00099">
    <property type="entry name" value="Cof-subfamily"/>
    <property type="match status" value="1"/>
</dbReference>
<dbReference type="InterPro" id="IPR036412">
    <property type="entry name" value="HAD-like_sf"/>
</dbReference>
<gene>
    <name evidence="1" type="ORF">ACJDT4_10110</name>
</gene>
<dbReference type="SFLD" id="SFLDG01140">
    <property type="entry name" value="C2.B:_Phosphomannomutase_and_P"/>
    <property type="match status" value="1"/>
</dbReference>
<accession>A0ABW8TE32</accession>
<dbReference type="Gene3D" id="3.30.1240.10">
    <property type="match status" value="1"/>
</dbReference>
<dbReference type="EC" id="3.1.3.-" evidence="1"/>
<evidence type="ECO:0000313" key="1">
    <source>
        <dbReference type="EMBL" id="MFL0250774.1"/>
    </source>
</evidence>
<dbReference type="InterPro" id="IPR006379">
    <property type="entry name" value="HAD-SF_hydro_IIB"/>
</dbReference>
<comment type="caution">
    <text evidence="1">The sequence shown here is derived from an EMBL/GenBank/DDBJ whole genome shotgun (WGS) entry which is preliminary data.</text>
</comment>
<organism evidence="1 2">
    <name type="scientific">Clostridium neuense</name>
    <dbReference type="NCBI Taxonomy" id="1728934"/>
    <lineage>
        <taxon>Bacteria</taxon>
        <taxon>Bacillati</taxon>
        <taxon>Bacillota</taxon>
        <taxon>Clostridia</taxon>
        <taxon>Eubacteriales</taxon>
        <taxon>Clostridiaceae</taxon>
        <taxon>Clostridium</taxon>
    </lineage>
</organism>
<dbReference type="RefSeq" id="WP_406787437.1">
    <property type="nucleotide sequence ID" value="NZ_JBJIAA010000007.1"/>
</dbReference>
<dbReference type="SFLD" id="SFLDS00003">
    <property type="entry name" value="Haloacid_Dehalogenase"/>
    <property type="match status" value="1"/>
</dbReference>
<dbReference type="NCBIfam" id="TIGR01484">
    <property type="entry name" value="HAD-SF-IIB"/>
    <property type="match status" value="1"/>
</dbReference>
<keyword evidence="2" id="KW-1185">Reference proteome</keyword>
<keyword evidence="1" id="KW-0378">Hydrolase</keyword>
<dbReference type="PRINTS" id="PR00119">
    <property type="entry name" value="CATATPASE"/>
</dbReference>
<name>A0ABW8TE32_9CLOT</name>
<dbReference type="Proteomes" id="UP001623592">
    <property type="component" value="Unassembled WGS sequence"/>
</dbReference>
<dbReference type="Gene3D" id="3.40.50.1000">
    <property type="entry name" value="HAD superfamily/HAD-like"/>
    <property type="match status" value="1"/>
</dbReference>
<dbReference type="PANTHER" id="PTHR10000:SF8">
    <property type="entry name" value="HAD SUPERFAMILY HYDROLASE-LIKE, TYPE 3"/>
    <property type="match status" value="1"/>
</dbReference>
<dbReference type="CDD" id="cd07516">
    <property type="entry name" value="HAD_Pase"/>
    <property type="match status" value="1"/>
</dbReference>
<dbReference type="InterPro" id="IPR023214">
    <property type="entry name" value="HAD_sf"/>
</dbReference>
<dbReference type="SFLD" id="SFLDG01144">
    <property type="entry name" value="C2.B.4:_PGP_Like"/>
    <property type="match status" value="1"/>
</dbReference>
<dbReference type="Pfam" id="PF08282">
    <property type="entry name" value="Hydrolase_3"/>
    <property type="match status" value="1"/>
</dbReference>
<dbReference type="GO" id="GO:0016787">
    <property type="term" value="F:hydrolase activity"/>
    <property type="evidence" value="ECO:0007669"/>
    <property type="project" value="UniProtKB-KW"/>
</dbReference>
<protein>
    <submittedName>
        <fullName evidence="1">Cof-type HAD-IIB family hydrolase</fullName>
        <ecNumber evidence="1">3.1.3.-</ecNumber>
    </submittedName>
</protein>
<sequence>MSNIKVIIMDIDGTLTNNEKVITPKTKAALIEAQKAGAILVLASGRPTSGLMDFAKELKMNENHGLLVSFNGSKVTDCETNKVLFNETMNIEQGQAVLEHMKKFDVIPMVVKDNYMYVNDVYNNMIDYKGEPFNIIKYEGRNNKFKLCEKDDLAAFADYPLNKILTAGSPEYLEAHYKEMMEPFKDTLSCMFTADFFFEYTAKGIDKAKALDSVLIPMGYKKEEMIAFGDGHNDASMVKYAGIGVAMDNAVDALKEAADEVTLSNEEDGIAYTLDKYFFNTGN</sequence>